<dbReference type="EMBL" id="MHVH01000005">
    <property type="protein sequence ID" value="OHA90344.1"/>
    <property type="molecule type" value="Genomic_DNA"/>
</dbReference>
<evidence type="ECO:0000313" key="2">
    <source>
        <dbReference type="EMBL" id="OHA90344.1"/>
    </source>
</evidence>
<protein>
    <submittedName>
        <fullName evidence="2">Uncharacterized protein</fullName>
    </submittedName>
</protein>
<reference evidence="2 3" key="1">
    <citation type="journal article" date="2016" name="Nat. Commun.">
        <title>Thousands of microbial genomes shed light on interconnected biogeochemical processes in an aquifer system.</title>
        <authorList>
            <person name="Anantharaman K."/>
            <person name="Brown C.T."/>
            <person name="Hug L.A."/>
            <person name="Sharon I."/>
            <person name="Castelle C.J."/>
            <person name="Probst A.J."/>
            <person name="Thomas B.C."/>
            <person name="Singh A."/>
            <person name="Wilkins M.J."/>
            <person name="Karaoz U."/>
            <person name="Brodie E.L."/>
            <person name="Williams K.H."/>
            <person name="Hubbard S.S."/>
            <person name="Banfield J.F."/>
        </authorList>
    </citation>
    <scope>NUCLEOTIDE SEQUENCE [LARGE SCALE GENOMIC DNA]</scope>
</reference>
<dbReference type="Proteomes" id="UP000178107">
    <property type="component" value="Unassembled WGS sequence"/>
</dbReference>
<organism evidence="2 3">
    <name type="scientific">Candidatus Zambryskibacteria bacterium RIFCSPHIGHO2_01_FULL_46_25</name>
    <dbReference type="NCBI Taxonomy" id="1802738"/>
    <lineage>
        <taxon>Bacteria</taxon>
        <taxon>Candidatus Zambryskiibacteriota</taxon>
    </lineage>
</organism>
<proteinExistence type="predicted"/>
<evidence type="ECO:0000256" key="1">
    <source>
        <dbReference type="SAM" id="MobiDB-lite"/>
    </source>
</evidence>
<feature type="region of interest" description="Disordered" evidence="1">
    <location>
        <begin position="1"/>
        <end position="44"/>
    </location>
</feature>
<gene>
    <name evidence="2" type="ORF">A2838_01955</name>
</gene>
<sequence length="67" mass="7073">MPDEPQNPIPEEISTPPSHQEPTLDASLPSSTSEPIAVPPVAPEIPTEAESAVLVNNGNFEPFARNA</sequence>
<evidence type="ECO:0000313" key="3">
    <source>
        <dbReference type="Proteomes" id="UP000178107"/>
    </source>
</evidence>
<dbReference type="AlphaFoldDB" id="A0A1G2SZC4"/>
<comment type="caution">
    <text evidence="2">The sequence shown here is derived from an EMBL/GenBank/DDBJ whole genome shotgun (WGS) entry which is preliminary data.</text>
</comment>
<accession>A0A1G2SZC4</accession>
<name>A0A1G2SZC4_9BACT</name>